<proteinExistence type="predicted"/>
<sequence>MFRQKYNEQTFHLHRFGFDDLCREMDSLQSLMIHFDWLKMNL</sequence>
<gene>
    <name evidence="1" type="ORF">C943_02797</name>
</gene>
<keyword evidence="2" id="KW-1185">Reference proteome</keyword>
<dbReference type="InParanoid" id="M7X091"/>
<dbReference type="Proteomes" id="UP000010953">
    <property type="component" value="Unassembled WGS sequence"/>
</dbReference>
<dbReference type="AlphaFoldDB" id="M7X091"/>
<dbReference type="EMBL" id="AMZY02000027">
    <property type="protein sequence ID" value="EMS30920.1"/>
    <property type="molecule type" value="Genomic_DNA"/>
</dbReference>
<reference evidence="1" key="1">
    <citation type="submission" date="2013-01" db="EMBL/GenBank/DDBJ databases">
        <title>Genome assembly of Mariniradius saccharolyticus AK6.</title>
        <authorList>
            <person name="Vaidya B."/>
            <person name="Khatri I."/>
            <person name="Tanuku N.R.S."/>
            <person name="Subramanian S."/>
            <person name="Pinnaka A."/>
        </authorList>
    </citation>
    <scope>NUCLEOTIDE SEQUENCE [LARGE SCALE GENOMIC DNA]</scope>
    <source>
        <strain evidence="1">AK6</strain>
    </source>
</reference>
<comment type="caution">
    <text evidence="1">The sequence shown here is derived from an EMBL/GenBank/DDBJ whole genome shotgun (WGS) entry which is preliminary data.</text>
</comment>
<organism evidence="1 2">
    <name type="scientific">Mariniradius saccharolyticus AK6</name>
    <dbReference type="NCBI Taxonomy" id="1239962"/>
    <lineage>
        <taxon>Bacteria</taxon>
        <taxon>Pseudomonadati</taxon>
        <taxon>Bacteroidota</taxon>
        <taxon>Cytophagia</taxon>
        <taxon>Cytophagales</taxon>
        <taxon>Cyclobacteriaceae</taxon>
        <taxon>Mariniradius</taxon>
    </lineage>
</organism>
<accession>M7X091</accession>
<evidence type="ECO:0000313" key="1">
    <source>
        <dbReference type="EMBL" id="EMS30920.1"/>
    </source>
</evidence>
<evidence type="ECO:0000313" key="2">
    <source>
        <dbReference type="Proteomes" id="UP000010953"/>
    </source>
</evidence>
<name>M7X091_9BACT</name>
<protein>
    <submittedName>
        <fullName evidence="1">Uncharacterized protein</fullName>
    </submittedName>
</protein>